<dbReference type="Proteomes" id="UP000095192">
    <property type="component" value="Unassembled WGS sequence"/>
</dbReference>
<evidence type="ECO:0000313" key="3">
    <source>
        <dbReference type="Proteomes" id="UP000095192"/>
    </source>
</evidence>
<feature type="region of interest" description="Disordered" evidence="1">
    <location>
        <begin position="147"/>
        <end position="224"/>
    </location>
</feature>
<organism evidence="2 3">
    <name type="scientific">Cyclospora cayetanensis</name>
    <dbReference type="NCBI Taxonomy" id="88456"/>
    <lineage>
        <taxon>Eukaryota</taxon>
        <taxon>Sar</taxon>
        <taxon>Alveolata</taxon>
        <taxon>Apicomplexa</taxon>
        <taxon>Conoidasida</taxon>
        <taxon>Coccidia</taxon>
        <taxon>Eucoccidiorida</taxon>
        <taxon>Eimeriorina</taxon>
        <taxon>Eimeriidae</taxon>
        <taxon>Cyclospora</taxon>
    </lineage>
</organism>
<gene>
    <name evidence="2" type="ORF">cyc_01106</name>
</gene>
<dbReference type="VEuPathDB" id="ToxoDB:cyc_01106"/>
<dbReference type="EMBL" id="JROU02001494">
    <property type="protein sequence ID" value="OEH76264.1"/>
    <property type="molecule type" value="Genomic_DNA"/>
</dbReference>
<sequence>MHGRLRLAEAASPAAAESASASASDTPERAAADNVSVCRRAAATGRAAERESIHALICFCSAPAEGGGLRAFGLQQLLVLASLLQLPAVLIRNKTLEEKATAAVGLPTVMAIGVYVQQQCGSSSCCCRAPAAAAAAVSLAATEAAQHAAADSSPPQPAVQQEAASASATQQPSTAPTDATDTAASRHSNETPPPHLQQQEVRQQQQQQEEQQQRQEVRQQQQALVSAVMHHGPPQRLPCMWLPREELNKQPQQALQLLPPRVLAFAFRLDAELRVSEVALQKASAAAAFCTRSTRADAPRLTTDRRRFALNCGETRVVPMRGQLDFYTAKEEQGAGEKHG</sequence>
<feature type="compositionally biased region" description="Low complexity" evidence="1">
    <location>
        <begin position="147"/>
        <end position="185"/>
    </location>
</feature>
<evidence type="ECO:0000313" key="2">
    <source>
        <dbReference type="EMBL" id="OEH76264.1"/>
    </source>
</evidence>
<name>A0A1D3CYJ4_9EIME</name>
<keyword evidence="3" id="KW-1185">Reference proteome</keyword>
<evidence type="ECO:0000256" key="1">
    <source>
        <dbReference type="SAM" id="MobiDB-lite"/>
    </source>
</evidence>
<protein>
    <submittedName>
        <fullName evidence="2">Uncharacterized protein</fullName>
    </submittedName>
</protein>
<feature type="compositionally biased region" description="Low complexity" evidence="1">
    <location>
        <begin position="197"/>
        <end position="210"/>
    </location>
</feature>
<proteinExistence type="predicted"/>
<dbReference type="VEuPathDB" id="ToxoDB:LOC113147136"/>
<dbReference type="InParanoid" id="A0A1D3CYJ4"/>
<reference evidence="2 3" key="1">
    <citation type="journal article" date="2016" name="BMC Genomics">
        <title>Comparative genomics reveals Cyclospora cayetanensis possesses coccidia-like metabolism and invasion components but unique surface antigens.</title>
        <authorList>
            <person name="Liu S."/>
            <person name="Wang L."/>
            <person name="Zheng H."/>
            <person name="Xu Z."/>
            <person name="Roellig D.M."/>
            <person name="Li N."/>
            <person name="Frace M.A."/>
            <person name="Tang K."/>
            <person name="Arrowood M.J."/>
            <person name="Moss D.M."/>
            <person name="Zhang L."/>
            <person name="Feng Y."/>
            <person name="Xiao L."/>
        </authorList>
    </citation>
    <scope>NUCLEOTIDE SEQUENCE [LARGE SCALE GENOMIC DNA]</scope>
    <source>
        <strain evidence="2 3">CHN_HEN01</strain>
    </source>
</reference>
<comment type="caution">
    <text evidence="2">The sequence shown here is derived from an EMBL/GenBank/DDBJ whole genome shotgun (WGS) entry which is preliminary data.</text>
</comment>
<accession>A0A1D3CYJ4</accession>
<feature type="region of interest" description="Disordered" evidence="1">
    <location>
        <begin position="7"/>
        <end position="28"/>
    </location>
</feature>
<dbReference type="AlphaFoldDB" id="A0A1D3CYJ4"/>
<feature type="compositionally biased region" description="Low complexity" evidence="1">
    <location>
        <begin position="8"/>
        <end position="24"/>
    </location>
</feature>